<organism evidence="1 2">
    <name type="scientific">Sanguibacteroides justesenii</name>
    <dbReference type="NCBI Taxonomy" id="1547597"/>
    <lineage>
        <taxon>Bacteria</taxon>
        <taxon>Pseudomonadati</taxon>
        <taxon>Bacteroidota</taxon>
        <taxon>Bacteroidia</taxon>
        <taxon>Bacteroidales</taxon>
        <taxon>Porphyromonadaceae</taxon>
        <taxon>Sanguibacteroides</taxon>
    </lineage>
</organism>
<dbReference type="EMBL" id="JPIU01000038">
    <property type="protein sequence ID" value="KIO45029.1"/>
    <property type="molecule type" value="Genomic_DNA"/>
</dbReference>
<reference evidence="1 2" key="1">
    <citation type="submission" date="2014-07" db="EMBL/GenBank/DDBJ databases">
        <title>Porphyromonadaceae bacterium OUH 308042 = ATCC BAA-2681 = DSM 28342 draft genome.</title>
        <authorList>
            <person name="Sydenham T.V."/>
            <person name="Hasman H."/>
            <person name="Justensen U.S."/>
        </authorList>
    </citation>
    <scope>NUCLEOTIDE SEQUENCE [LARGE SCALE GENOMIC DNA]</scope>
    <source>
        <strain evidence="1 2">OUH 308042</strain>
    </source>
</reference>
<evidence type="ECO:0000313" key="2">
    <source>
        <dbReference type="Proteomes" id="UP000031980"/>
    </source>
</evidence>
<comment type="caution">
    <text evidence="1">The sequence shown here is derived from an EMBL/GenBank/DDBJ whole genome shotgun (WGS) entry which is preliminary data.</text>
</comment>
<sequence>MFYIKFEHKKYTNIYDEGYMKLQKLNPLIFQWNQYSKQWQIYAVIVIIAFGKLTSNGNFTVPYS</sequence>
<evidence type="ECO:0000313" key="1">
    <source>
        <dbReference type="EMBL" id="KIO45029.1"/>
    </source>
</evidence>
<proteinExistence type="predicted"/>
<keyword evidence="2" id="KW-1185">Reference proteome</keyword>
<accession>A0A0C3RH88</accession>
<name>A0A0C3RH88_9PORP</name>
<protein>
    <submittedName>
        <fullName evidence="1">Uncharacterized protein</fullName>
    </submittedName>
</protein>
<dbReference type="Proteomes" id="UP000031980">
    <property type="component" value="Unassembled WGS sequence"/>
</dbReference>
<dbReference type="AlphaFoldDB" id="A0A0C3RH88"/>
<gene>
    <name evidence="1" type="ORF">BA92_08510</name>
</gene>